<name>A0A1F7KGR1_9BACT</name>
<dbReference type="Proteomes" id="UP000178450">
    <property type="component" value="Unassembled WGS sequence"/>
</dbReference>
<proteinExistence type="predicted"/>
<evidence type="ECO:0000256" key="1">
    <source>
        <dbReference type="SAM" id="Phobius"/>
    </source>
</evidence>
<evidence type="ECO:0000313" key="3">
    <source>
        <dbReference type="Proteomes" id="UP000178450"/>
    </source>
</evidence>
<evidence type="ECO:0000313" key="2">
    <source>
        <dbReference type="EMBL" id="OGK67044.1"/>
    </source>
</evidence>
<keyword evidence="1" id="KW-0812">Transmembrane</keyword>
<gene>
    <name evidence="2" type="ORF">A2209_03250</name>
</gene>
<keyword evidence="1" id="KW-1133">Transmembrane helix</keyword>
<reference evidence="2 3" key="1">
    <citation type="journal article" date="2016" name="Nat. Commun.">
        <title>Thousands of microbial genomes shed light on interconnected biogeochemical processes in an aquifer system.</title>
        <authorList>
            <person name="Anantharaman K."/>
            <person name="Brown C.T."/>
            <person name="Hug L.A."/>
            <person name="Sharon I."/>
            <person name="Castelle C.J."/>
            <person name="Probst A.J."/>
            <person name="Thomas B.C."/>
            <person name="Singh A."/>
            <person name="Wilkins M.J."/>
            <person name="Karaoz U."/>
            <person name="Brodie E.L."/>
            <person name="Williams K.H."/>
            <person name="Hubbard S.S."/>
            <person name="Banfield J.F."/>
        </authorList>
    </citation>
    <scope>NUCLEOTIDE SEQUENCE [LARGE SCALE GENOMIC DNA]</scope>
</reference>
<feature type="transmembrane region" description="Helical" evidence="1">
    <location>
        <begin position="203"/>
        <end position="224"/>
    </location>
</feature>
<organism evidence="2 3">
    <name type="scientific">Candidatus Roizmanbacteria bacterium RIFOXYA1_FULL_41_12</name>
    <dbReference type="NCBI Taxonomy" id="1802082"/>
    <lineage>
        <taxon>Bacteria</taxon>
        <taxon>Candidatus Roizmaniibacteriota</taxon>
    </lineage>
</organism>
<sequence>MGLEKTFAVYLGQNTDNYAAGFVVEDGFFCVLEIETTEAENKLRLITETIRDSLREQEFDTLPSLEQFGQHLIKEHKLTSLAIIHLKQKQILTYTHNGLLLLLRQEKLYTASQDGKALTGRFENLDNFFVASSGLMSLLTKEPTQELKETEPKDLIEEVKKIFSPDKGALLVVQTLATEPKPVESPDLPTTKNWQMPSVKSKWIKIGLLAIVLLLISVQAFGFINQSLSKRRQAVLTQKLNVLNEQFQQLQKDLQTKPTQAVKQIETLKDETNKLLDRYPDQSEQIRPLSKKLSTLEKTYGNAQITEERLFFDLSLIDKKARADYLDMTPEYLSVLDNQNKKAYLININNKNVSEVSFPKINDADFVTEYNKILYLFDKDNGLYKQEDDQFVKIVNKDKTWGSIIDLDVFNSNIYLLSQIKDEIYKFTPAEDGYSSKLSYFQSGQSLDLAAVKNMSIDFSVFLLGNKVYKYTAGSLDDFKTLSQLDYAQMKQVYKNSDTDYLYLLDSDNSRVVAINQDGQLIKSIFNPKLKDCRYFGVYQDEMIIFLRQNKLYKLDNF</sequence>
<dbReference type="AlphaFoldDB" id="A0A1F7KGR1"/>
<accession>A0A1F7KGR1</accession>
<comment type="caution">
    <text evidence="2">The sequence shown here is derived from an EMBL/GenBank/DDBJ whole genome shotgun (WGS) entry which is preliminary data.</text>
</comment>
<dbReference type="SUPFAM" id="SSF63825">
    <property type="entry name" value="YWTD domain"/>
    <property type="match status" value="1"/>
</dbReference>
<dbReference type="EMBL" id="MGBG01000002">
    <property type="protein sequence ID" value="OGK67044.1"/>
    <property type="molecule type" value="Genomic_DNA"/>
</dbReference>
<protein>
    <submittedName>
        <fullName evidence="2">Uncharacterized protein</fullName>
    </submittedName>
</protein>
<keyword evidence="1" id="KW-0472">Membrane</keyword>